<dbReference type="Gene3D" id="3.90.870.10">
    <property type="entry name" value="DHBP synthase"/>
    <property type="match status" value="1"/>
</dbReference>
<reference evidence="13 14" key="1">
    <citation type="journal article" date="2016" name="Nat. Commun.">
        <title>Thousands of microbial genomes shed light on interconnected biogeochemical processes in an aquifer system.</title>
        <authorList>
            <person name="Anantharaman K."/>
            <person name="Brown C.T."/>
            <person name="Hug L.A."/>
            <person name="Sharon I."/>
            <person name="Castelle C.J."/>
            <person name="Probst A.J."/>
            <person name="Thomas B.C."/>
            <person name="Singh A."/>
            <person name="Wilkins M.J."/>
            <person name="Karaoz U."/>
            <person name="Brodie E.L."/>
            <person name="Williams K.H."/>
            <person name="Hubbard S.S."/>
            <person name="Banfield J.F."/>
        </authorList>
    </citation>
    <scope>NUCLEOTIDE SEQUENCE [LARGE SCALE GENOMIC DNA]</scope>
</reference>
<evidence type="ECO:0000256" key="3">
    <source>
        <dbReference type="ARBA" id="ARBA00012584"/>
    </source>
</evidence>
<keyword evidence="6" id="KW-0819">tRNA processing</keyword>
<keyword evidence="4" id="KW-0963">Cytoplasm</keyword>
<dbReference type="GO" id="GO:0006450">
    <property type="term" value="P:regulation of translational fidelity"/>
    <property type="evidence" value="ECO:0007669"/>
    <property type="project" value="TreeGrafter"/>
</dbReference>
<comment type="similarity">
    <text evidence="2">Belongs to the SUA5 family.</text>
</comment>
<evidence type="ECO:0000256" key="5">
    <source>
        <dbReference type="ARBA" id="ARBA00022679"/>
    </source>
</evidence>
<dbReference type="GO" id="GO:0008033">
    <property type="term" value="P:tRNA processing"/>
    <property type="evidence" value="ECO:0007669"/>
    <property type="project" value="UniProtKB-KW"/>
</dbReference>
<gene>
    <name evidence="13" type="ORF">A2V72_02640</name>
</gene>
<dbReference type="GO" id="GO:0005524">
    <property type="term" value="F:ATP binding"/>
    <property type="evidence" value="ECO:0007669"/>
    <property type="project" value="UniProtKB-KW"/>
</dbReference>
<evidence type="ECO:0000313" key="14">
    <source>
        <dbReference type="Proteomes" id="UP000178893"/>
    </source>
</evidence>
<organism evidence="13 14">
    <name type="scientific">Candidatus Nealsonbacteria bacterium RBG_13_37_56</name>
    <dbReference type="NCBI Taxonomy" id="1801661"/>
    <lineage>
        <taxon>Bacteria</taxon>
        <taxon>Candidatus Nealsoniibacteriota</taxon>
    </lineage>
</organism>
<evidence type="ECO:0000256" key="10">
    <source>
        <dbReference type="ARBA" id="ARBA00029774"/>
    </source>
</evidence>
<dbReference type="AlphaFoldDB" id="A0A1G2DVT3"/>
<sequence>MIPSRSKEAVKKATEALERGQVIVCPTDTVYGLLADATNDKAVEKVFNIKKRDRKKAVPVFVKDIAMAKKYAVMDKEMEKFLEEIWPGKITVALIKKEKSGLSKIVSGKETTVGLRIPDYKLVNEILTKFDKPLIGTSANISGKPSTTKIAEVYKYFEDQEIRPDLILNAGDLAYGVPSTVIDFSQDKPKIIRRGK</sequence>
<evidence type="ECO:0000256" key="2">
    <source>
        <dbReference type="ARBA" id="ARBA00007663"/>
    </source>
</evidence>
<proteinExistence type="inferred from homology"/>
<dbReference type="InterPro" id="IPR050156">
    <property type="entry name" value="TC-AMP_synthase_SUA5"/>
</dbReference>
<dbReference type="EMBL" id="MHLW01000029">
    <property type="protein sequence ID" value="OGZ17663.1"/>
    <property type="molecule type" value="Genomic_DNA"/>
</dbReference>
<evidence type="ECO:0000256" key="4">
    <source>
        <dbReference type="ARBA" id="ARBA00022490"/>
    </source>
</evidence>
<dbReference type="PROSITE" id="PS51163">
    <property type="entry name" value="YRDC"/>
    <property type="match status" value="1"/>
</dbReference>
<keyword evidence="5" id="KW-0808">Transferase</keyword>
<dbReference type="NCBIfam" id="TIGR00057">
    <property type="entry name" value="L-threonylcarbamoyladenylate synthase"/>
    <property type="match status" value="1"/>
</dbReference>
<dbReference type="GO" id="GO:0061710">
    <property type="term" value="F:L-threonylcarbamoyladenylate synthase"/>
    <property type="evidence" value="ECO:0007669"/>
    <property type="project" value="UniProtKB-EC"/>
</dbReference>
<evidence type="ECO:0000256" key="9">
    <source>
        <dbReference type="ARBA" id="ARBA00022840"/>
    </source>
</evidence>
<evidence type="ECO:0000256" key="1">
    <source>
        <dbReference type="ARBA" id="ARBA00004496"/>
    </source>
</evidence>
<evidence type="ECO:0000256" key="8">
    <source>
        <dbReference type="ARBA" id="ARBA00022741"/>
    </source>
</evidence>
<evidence type="ECO:0000256" key="11">
    <source>
        <dbReference type="ARBA" id="ARBA00048366"/>
    </source>
</evidence>
<dbReference type="InterPro" id="IPR017945">
    <property type="entry name" value="DHBP_synth_RibB-like_a/b_dom"/>
</dbReference>
<dbReference type="SUPFAM" id="SSF55821">
    <property type="entry name" value="YrdC/RibB"/>
    <property type="match status" value="1"/>
</dbReference>
<comment type="subcellular location">
    <subcellularLocation>
        <location evidence="1">Cytoplasm</location>
    </subcellularLocation>
</comment>
<keyword evidence="7" id="KW-0548">Nucleotidyltransferase</keyword>
<evidence type="ECO:0000256" key="7">
    <source>
        <dbReference type="ARBA" id="ARBA00022695"/>
    </source>
</evidence>
<dbReference type="Pfam" id="PF01300">
    <property type="entry name" value="Sua5_yciO_yrdC"/>
    <property type="match status" value="1"/>
</dbReference>
<dbReference type="PANTHER" id="PTHR17490">
    <property type="entry name" value="SUA5"/>
    <property type="match status" value="1"/>
</dbReference>
<keyword evidence="8" id="KW-0547">Nucleotide-binding</keyword>
<evidence type="ECO:0000256" key="6">
    <source>
        <dbReference type="ARBA" id="ARBA00022694"/>
    </source>
</evidence>
<accession>A0A1G2DVT3</accession>
<dbReference type="PANTHER" id="PTHR17490:SF16">
    <property type="entry name" value="THREONYLCARBAMOYL-AMP SYNTHASE"/>
    <property type="match status" value="1"/>
</dbReference>
<dbReference type="InterPro" id="IPR006070">
    <property type="entry name" value="Sua5-like_dom"/>
</dbReference>
<protein>
    <recommendedName>
        <fullName evidence="10">L-threonylcarbamoyladenylate synthase</fullName>
        <ecNumber evidence="3">2.7.7.87</ecNumber>
    </recommendedName>
    <alternativeName>
        <fullName evidence="10">L-threonylcarbamoyladenylate synthase</fullName>
    </alternativeName>
</protein>
<feature type="domain" description="YrdC-like" evidence="12">
    <location>
        <begin position="7"/>
        <end position="196"/>
    </location>
</feature>
<dbReference type="GO" id="GO:0000049">
    <property type="term" value="F:tRNA binding"/>
    <property type="evidence" value="ECO:0007669"/>
    <property type="project" value="TreeGrafter"/>
</dbReference>
<dbReference type="EC" id="2.7.7.87" evidence="3"/>
<keyword evidence="9" id="KW-0067">ATP-binding</keyword>
<dbReference type="GO" id="GO:0005737">
    <property type="term" value="C:cytoplasm"/>
    <property type="evidence" value="ECO:0007669"/>
    <property type="project" value="UniProtKB-SubCell"/>
</dbReference>
<dbReference type="GO" id="GO:0003725">
    <property type="term" value="F:double-stranded RNA binding"/>
    <property type="evidence" value="ECO:0007669"/>
    <property type="project" value="InterPro"/>
</dbReference>
<evidence type="ECO:0000313" key="13">
    <source>
        <dbReference type="EMBL" id="OGZ17663.1"/>
    </source>
</evidence>
<evidence type="ECO:0000259" key="12">
    <source>
        <dbReference type="PROSITE" id="PS51163"/>
    </source>
</evidence>
<comment type="caution">
    <text evidence="13">The sequence shown here is derived from an EMBL/GenBank/DDBJ whole genome shotgun (WGS) entry which is preliminary data.</text>
</comment>
<dbReference type="Proteomes" id="UP000178893">
    <property type="component" value="Unassembled WGS sequence"/>
</dbReference>
<comment type="catalytic activity">
    <reaction evidence="11">
        <text>L-threonine + hydrogencarbonate + ATP = L-threonylcarbamoyladenylate + diphosphate + H2O</text>
        <dbReference type="Rhea" id="RHEA:36407"/>
        <dbReference type="ChEBI" id="CHEBI:15377"/>
        <dbReference type="ChEBI" id="CHEBI:17544"/>
        <dbReference type="ChEBI" id="CHEBI:30616"/>
        <dbReference type="ChEBI" id="CHEBI:33019"/>
        <dbReference type="ChEBI" id="CHEBI:57926"/>
        <dbReference type="ChEBI" id="CHEBI:73682"/>
        <dbReference type="EC" id="2.7.7.87"/>
    </reaction>
</comment>
<name>A0A1G2DVT3_9BACT</name>